<evidence type="ECO:0000313" key="8">
    <source>
        <dbReference type="Proteomes" id="UP000253034"/>
    </source>
</evidence>
<evidence type="ECO:0000256" key="2">
    <source>
        <dbReference type="ARBA" id="ARBA00022475"/>
    </source>
</evidence>
<dbReference type="PANTHER" id="PTHR32196:SF72">
    <property type="entry name" value="RIBOSE IMPORT PERMEASE PROTEIN RBSC"/>
    <property type="match status" value="1"/>
</dbReference>
<name>A0A369B912_9FIRM</name>
<dbReference type="AlphaFoldDB" id="A0A369B912"/>
<feature type="transmembrane region" description="Helical" evidence="6">
    <location>
        <begin position="110"/>
        <end position="132"/>
    </location>
</feature>
<dbReference type="RefSeq" id="WP_114297162.1">
    <property type="nucleotide sequence ID" value="NZ_QPJT01000006.1"/>
</dbReference>
<organism evidence="7 8">
    <name type="scientific">Anaerobacterium chartisolvens</name>
    <dbReference type="NCBI Taxonomy" id="1297424"/>
    <lineage>
        <taxon>Bacteria</taxon>
        <taxon>Bacillati</taxon>
        <taxon>Bacillota</taxon>
        <taxon>Clostridia</taxon>
        <taxon>Eubacteriales</taxon>
        <taxon>Oscillospiraceae</taxon>
        <taxon>Anaerobacterium</taxon>
    </lineage>
</organism>
<keyword evidence="3 6" id="KW-0812">Transmembrane</keyword>
<evidence type="ECO:0000313" key="7">
    <source>
        <dbReference type="EMBL" id="RCX18022.1"/>
    </source>
</evidence>
<protein>
    <submittedName>
        <fullName evidence="7">Monosaccharide ABC transporter membrane protein (CUT2 family)</fullName>
    </submittedName>
</protein>
<keyword evidence="8" id="KW-1185">Reference proteome</keyword>
<keyword evidence="5 6" id="KW-0472">Membrane</keyword>
<dbReference type="GO" id="GO:0005886">
    <property type="term" value="C:plasma membrane"/>
    <property type="evidence" value="ECO:0007669"/>
    <property type="project" value="UniProtKB-SubCell"/>
</dbReference>
<evidence type="ECO:0000256" key="1">
    <source>
        <dbReference type="ARBA" id="ARBA00004651"/>
    </source>
</evidence>
<feature type="transmembrane region" description="Helical" evidence="6">
    <location>
        <begin position="288"/>
        <end position="307"/>
    </location>
</feature>
<keyword evidence="4 6" id="KW-1133">Transmembrane helix</keyword>
<dbReference type="EMBL" id="QPJT01000006">
    <property type="protein sequence ID" value="RCX18022.1"/>
    <property type="molecule type" value="Genomic_DNA"/>
</dbReference>
<dbReference type="GO" id="GO:0022857">
    <property type="term" value="F:transmembrane transporter activity"/>
    <property type="evidence" value="ECO:0007669"/>
    <property type="project" value="InterPro"/>
</dbReference>
<evidence type="ECO:0000256" key="5">
    <source>
        <dbReference type="ARBA" id="ARBA00023136"/>
    </source>
</evidence>
<evidence type="ECO:0000256" key="4">
    <source>
        <dbReference type="ARBA" id="ARBA00022989"/>
    </source>
</evidence>
<feature type="transmembrane region" description="Helical" evidence="6">
    <location>
        <begin position="183"/>
        <end position="202"/>
    </location>
</feature>
<accession>A0A369B912</accession>
<dbReference type="Proteomes" id="UP000253034">
    <property type="component" value="Unassembled WGS sequence"/>
</dbReference>
<feature type="transmembrane region" description="Helical" evidence="6">
    <location>
        <begin position="313"/>
        <end position="332"/>
    </location>
</feature>
<dbReference type="Pfam" id="PF02653">
    <property type="entry name" value="BPD_transp_2"/>
    <property type="match status" value="1"/>
</dbReference>
<gene>
    <name evidence="7" type="ORF">DFR58_106191</name>
</gene>
<feature type="transmembrane region" description="Helical" evidence="6">
    <location>
        <begin position="32"/>
        <end position="53"/>
    </location>
</feature>
<sequence length="336" mass="34880">MKALLEQSGKDLTKADSIASGVLKKIAGFRELTIILIILVIGAGLSIASPHFFSVNNFKAIALALSTDSIIVIGMTLVLISGGIDLSVGSVMGLAGILTARLWQTYNLNIVVAALIGLLAAVFVGFLNGLFIGKVGVNPFIVTMATMGMCRGLDYVITNGTPISVTNMPAAFRTLGTGLILDILPVLVLIMLIIAVISDYTLRRSSIARKVFYIGSSEKAAILSGINAQNVKMGVYIVSSALAGIAGILTIARFGVAPATTGEPTAMMTISGAVIGGASMLGGEGTVLGSILGIVLMNFIANGIVMLNISVNWTQFVTGAVLMIAVTIDYLMHKDK</sequence>
<comment type="subcellular location">
    <subcellularLocation>
        <location evidence="1">Cell membrane</location>
        <topology evidence="1">Multi-pass membrane protein</topology>
    </subcellularLocation>
</comment>
<evidence type="ECO:0000256" key="3">
    <source>
        <dbReference type="ARBA" id="ARBA00022692"/>
    </source>
</evidence>
<feature type="transmembrane region" description="Helical" evidence="6">
    <location>
        <begin position="60"/>
        <end position="80"/>
    </location>
</feature>
<proteinExistence type="predicted"/>
<feature type="transmembrane region" description="Helical" evidence="6">
    <location>
        <begin position="233"/>
        <end position="252"/>
    </location>
</feature>
<dbReference type="OrthoDB" id="9813906at2"/>
<dbReference type="PANTHER" id="PTHR32196">
    <property type="entry name" value="ABC TRANSPORTER PERMEASE PROTEIN YPHD-RELATED-RELATED"/>
    <property type="match status" value="1"/>
</dbReference>
<dbReference type="InterPro" id="IPR001851">
    <property type="entry name" value="ABC_transp_permease"/>
</dbReference>
<evidence type="ECO:0000256" key="6">
    <source>
        <dbReference type="SAM" id="Phobius"/>
    </source>
</evidence>
<keyword evidence="2" id="KW-1003">Cell membrane</keyword>
<comment type="caution">
    <text evidence="7">The sequence shown here is derived from an EMBL/GenBank/DDBJ whole genome shotgun (WGS) entry which is preliminary data.</text>
</comment>
<dbReference type="CDD" id="cd06579">
    <property type="entry name" value="TM_PBP1_transp_AraH_like"/>
    <property type="match status" value="1"/>
</dbReference>
<reference evidence="7 8" key="1">
    <citation type="submission" date="2018-07" db="EMBL/GenBank/DDBJ databases">
        <title>Genomic Encyclopedia of Type Strains, Phase IV (KMG-IV): sequencing the most valuable type-strain genomes for metagenomic binning, comparative biology and taxonomic classification.</title>
        <authorList>
            <person name="Goeker M."/>
        </authorList>
    </citation>
    <scope>NUCLEOTIDE SEQUENCE [LARGE SCALE GENOMIC DNA]</scope>
    <source>
        <strain evidence="7 8">DSM 27016</strain>
    </source>
</reference>